<dbReference type="Gene3D" id="3.40.50.300">
    <property type="entry name" value="P-loop containing nucleotide triphosphate hydrolases"/>
    <property type="match status" value="1"/>
</dbReference>
<evidence type="ECO:0000313" key="4">
    <source>
        <dbReference type="Proteomes" id="UP000441162"/>
    </source>
</evidence>
<dbReference type="PANTHER" id="PTHR13696">
    <property type="entry name" value="P-LOOP CONTAINING NUCLEOSIDE TRIPHOSPHATE HYDROLASE"/>
    <property type="match status" value="1"/>
</dbReference>
<dbReference type="CDD" id="cd02042">
    <property type="entry name" value="ParAB_family"/>
    <property type="match status" value="1"/>
</dbReference>
<dbReference type="RefSeq" id="WP_130054491.1">
    <property type="nucleotide sequence ID" value="NZ_JADNBX010000001.1"/>
</dbReference>
<evidence type="ECO:0000313" key="3">
    <source>
        <dbReference type="EMBL" id="KAA5401845.1"/>
    </source>
</evidence>
<dbReference type="AlphaFoldDB" id="A0A4Q5HL77"/>
<dbReference type="InterPro" id="IPR050678">
    <property type="entry name" value="DNA_Partitioning_ATPase"/>
</dbReference>
<feature type="domain" description="CobQ/CobB/MinD/ParA nucleotide binding" evidence="1">
    <location>
        <begin position="7"/>
        <end position="153"/>
    </location>
</feature>
<reference evidence="4 5" key="1">
    <citation type="journal article" date="2019" name="Nat. Med.">
        <title>A library of human gut bacterial isolates paired with longitudinal multiomics data enables mechanistic microbiome research.</title>
        <authorList>
            <person name="Poyet M."/>
            <person name="Groussin M."/>
            <person name="Gibbons S.M."/>
            <person name="Avila-Pacheco J."/>
            <person name="Jiang X."/>
            <person name="Kearney S.M."/>
            <person name="Perrotta A.R."/>
            <person name="Berdy B."/>
            <person name="Zhao S."/>
            <person name="Lieberman T.D."/>
            <person name="Swanson P.K."/>
            <person name="Smith M."/>
            <person name="Roesemann S."/>
            <person name="Alexander J.E."/>
            <person name="Rich S.A."/>
            <person name="Livny J."/>
            <person name="Vlamakis H."/>
            <person name="Clish C."/>
            <person name="Bullock K."/>
            <person name="Deik A."/>
            <person name="Scott J."/>
            <person name="Pierce K.A."/>
            <person name="Xavier R.J."/>
            <person name="Alm E.J."/>
        </authorList>
    </citation>
    <scope>NUCLEOTIDE SEQUENCE [LARGE SCALE GENOMIC DNA]</scope>
    <source>
        <strain evidence="2 5">BIOML-A1</strain>
        <strain evidence="3 4">BIOML-A4</strain>
    </source>
</reference>
<dbReference type="Proteomes" id="UP000481616">
    <property type="component" value="Unassembled WGS sequence"/>
</dbReference>
<dbReference type="EMBL" id="VVYY01000027">
    <property type="protein sequence ID" value="KAA5393085.1"/>
    <property type="molecule type" value="Genomic_DNA"/>
</dbReference>
<dbReference type="InterPro" id="IPR027417">
    <property type="entry name" value="P-loop_NTPase"/>
</dbReference>
<sequence>MKNKIVIFSNIKGGVGKTTLCALFANHLIEHGFPSFVIDADLQASLFRHRQREKDAAPDAQIPWNVEMLDTSDHKRLVQVMGKLKEVPGIVLIDCPGNLNDRNLAYIYQSADTAIVPISFDADTVDATGIFVKALKSVSSAGLIFIPNRINAAERKAEEIRQREQTIGYLGLIGTVTPMVRQSVAIKRYSTLYPLEKNQTELFEPAFNKIIEELDLKK</sequence>
<evidence type="ECO:0000313" key="2">
    <source>
        <dbReference type="EMBL" id="KAA5393085.1"/>
    </source>
</evidence>
<evidence type="ECO:0000313" key="5">
    <source>
        <dbReference type="Proteomes" id="UP000481616"/>
    </source>
</evidence>
<accession>A0A4Q5HL77</accession>
<dbReference type="EMBL" id="VVZA01000028">
    <property type="protein sequence ID" value="KAA5401845.1"/>
    <property type="molecule type" value="Genomic_DNA"/>
</dbReference>
<dbReference type="Proteomes" id="UP000441162">
    <property type="component" value="Unassembled WGS sequence"/>
</dbReference>
<dbReference type="SUPFAM" id="SSF52540">
    <property type="entry name" value="P-loop containing nucleoside triphosphate hydrolases"/>
    <property type="match status" value="1"/>
</dbReference>
<protein>
    <submittedName>
        <fullName evidence="2">ParA family protein</fullName>
    </submittedName>
</protein>
<name>A0A4Q5HL77_9BACT</name>
<dbReference type="Pfam" id="PF01656">
    <property type="entry name" value="CbiA"/>
    <property type="match status" value="1"/>
</dbReference>
<comment type="caution">
    <text evidence="2">The sequence shown here is derived from an EMBL/GenBank/DDBJ whole genome shotgun (WGS) entry which is preliminary data.</text>
</comment>
<organism evidence="2 5">
    <name type="scientific">Phocaeicola dorei</name>
    <dbReference type="NCBI Taxonomy" id="357276"/>
    <lineage>
        <taxon>Bacteria</taxon>
        <taxon>Pseudomonadati</taxon>
        <taxon>Bacteroidota</taxon>
        <taxon>Bacteroidia</taxon>
        <taxon>Bacteroidales</taxon>
        <taxon>Bacteroidaceae</taxon>
        <taxon>Phocaeicola</taxon>
    </lineage>
</organism>
<gene>
    <name evidence="3" type="ORF">F2Y51_20575</name>
    <name evidence="2" type="ORF">F2Y58_20850</name>
</gene>
<dbReference type="InterPro" id="IPR002586">
    <property type="entry name" value="CobQ/CobB/MinD/ParA_Nub-bd_dom"/>
</dbReference>
<evidence type="ECO:0000259" key="1">
    <source>
        <dbReference type="Pfam" id="PF01656"/>
    </source>
</evidence>
<dbReference type="PANTHER" id="PTHR13696:SF99">
    <property type="entry name" value="COBYRINIC ACID AC-DIAMIDE SYNTHASE"/>
    <property type="match status" value="1"/>
</dbReference>
<proteinExistence type="predicted"/>